<name>A0A915JB09_ROMCU</name>
<evidence type="ECO:0000313" key="2">
    <source>
        <dbReference type="Proteomes" id="UP000887565"/>
    </source>
</evidence>
<evidence type="ECO:0000256" key="1">
    <source>
        <dbReference type="SAM" id="MobiDB-lite"/>
    </source>
</evidence>
<feature type="compositionally biased region" description="Polar residues" evidence="1">
    <location>
        <begin position="73"/>
        <end position="99"/>
    </location>
</feature>
<sequence>MTNSTALQAKTTRAPPSTNKQNTYPVYPTYNNMPPGEQHINYNAAPTPYVTTPMDSSHPSSQASDVPLALPALQSTSMTSNVDPRANSQPTSTANMVMP</sequence>
<feature type="compositionally biased region" description="Polar residues" evidence="1">
    <location>
        <begin position="1"/>
        <end position="32"/>
    </location>
</feature>
<protein>
    <submittedName>
        <fullName evidence="3">Uncharacterized protein</fullName>
    </submittedName>
</protein>
<keyword evidence="2" id="KW-1185">Reference proteome</keyword>
<evidence type="ECO:0000313" key="3">
    <source>
        <dbReference type="WBParaSite" id="nRc.2.0.1.t23342-RA"/>
    </source>
</evidence>
<proteinExistence type="predicted"/>
<feature type="compositionally biased region" description="Polar residues" evidence="1">
    <location>
        <begin position="49"/>
        <end position="64"/>
    </location>
</feature>
<dbReference type="Proteomes" id="UP000887565">
    <property type="component" value="Unplaced"/>
</dbReference>
<dbReference type="WBParaSite" id="nRc.2.0.1.t23342-RA">
    <property type="protein sequence ID" value="nRc.2.0.1.t23342-RA"/>
    <property type="gene ID" value="nRc.2.0.1.g23342"/>
</dbReference>
<reference evidence="3" key="1">
    <citation type="submission" date="2022-11" db="UniProtKB">
        <authorList>
            <consortium name="WormBaseParasite"/>
        </authorList>
    </citation>
    <scope>IDENTIFICATION</scope>
</reference>
<dbReference type="AlphaFoldDB" id="A0A915JB09"/>
<feature type="region of interest" description="Disordered" evidence="1">
    <location>
        <begin position="1"/>
        <end position="99"/>
    </location>
</feature>
<organism evidence="2 3">
    <name type="scientific">Romanomermis culicivorax</name>
    <name type="common">Nematode worm</name>
    <dbReference type="NCBI Taxonomy" id="13658"/>
    <lineage>
        <taxon>Eukaryota</taxon>
        <taxon>Metazoa</taxon>
        <taxon>Ecdysozoa</taxon>
        <taxon>Nematoda</taxon>
        <taxon>Enoplea</taxon>
        <taxon>Dorylaimia</taxon>
        <taxon>Mermithida</taxon>
        <taxon>Mermithoidea</taxon>
        <taxon>Mermithidae</taxon>
        <taxon>Romanomermis</taxon>
    </lineage>
</organism>
<accession>A0A915JB09</accession>